<dbReference type="Gene3D" id="2.60.120.200">
    <property type="match status" value="1"/>
</dbReference>
<dbReference type="PANTHER" id="PTHR15036:SF85">
    <property type="entry name" value="SP2353, ISOFORM A"/>
    <property type="match status" value="1"/>
</dbReference>
<dbReference type="InterPro" id="IPR001791">
    <property type="entry name" value="Laminin_G"/>
</dbReference>
<dbReference type="SUPFAM" id="SSF49899">
    <property type="entry name" value="Concanavalin A-like lectins/glucanases"/>
    <property type="match status" value="1"/>
</dbReference>
<evidence type="ECO:0000256" key="1">
    <source>
        <dbReference type="PROSITE-ProRule" id="PRU00122"/>
    </source>
</evidence>
<dbReference type="Pfam" id="PF02210">
    <property type="entry name" value="Laminin_G_2"/>
    <property type="match status" value="1"/>
</dbReference>
<evidence type="ECO:0000313" key="3">
    <source>
        <dbReference type="EnsemblMetazoa" id="G3002.2:cds"/>
    </source>
</evidence>
<feature type="disulfide bond" evidence="1">
    <location>
        <begin position="74"/>
        <end position="101"/>
    </location>
</feature>
<organism evidence="3 4">
    <name type="scientific">Magallana gigas</name>
    <name type="common">Pacific oyster</name>
    <name type="synonym">Crassostrea gigas</name>
    <dbReference type="NCBI Taxonomy" id="29159"/>
    <lineage>
        <taxon>Eukaryota</taxon>
        <taxon>Metazoa</taxon>
        <taxon>Spiralia</taxon>
        <taxon>Lophotrochozoa</taxon>
        <taxon>Mollusca</taxon>
        <taxon>Bivalvia</taxon>
        <taxon>Autobranchia</taxon>
        <taxon>Pteriomorphia</taxon>
        <taxon>Ostreida</taxon>
        <taxon>Ostreoidea</taxon>
        <taxon>Ostreidae</taxon>
        <taxon>Magallana</taxon>
    </lineage>
</organism>
<dbReference type="AlphaFoldDB" id="A0A8W8M0R9"/>
<proteinExistence type="predicted"/>
<dbReference type="InterPro" id="IPR013320">
    <property type="entry name" value="ConA-like_dom_sf"/>
</dbReference>
<dbReference type="CDD" id="cd00110">
    <property type="entry name" value="LamG"/>
    <property type="match status" value="1"/>
</dbReference>
<sequence>LCDDRWHSVEAKLIGNVVELVVDGGDSQYGSSQNTARNVTTSSALYVGGVPDYAVKQIASFNQMEGTAEGFEGCLRNFKIDSTPVDWFSLLEQENIQRTGCPY</sequence>
<dbReference type="EnsemblMetazoa" id="G3002.2">
    <property type="protein sequence ID" value="G3002.2:cds"/>
    <property type="gene ID" value="G3002"/>
</dbReference>
<feature type="domain" description="Laminin G" evidence="2">
    <location>
        <begin position="1"/>
        <end position="101"/>
    </location>
</feature>
<protein>
    <recommendedName>
        <fullName evidence="2">Laminin G domain-containing protein</fullName>
    </recommendedName>
</protein>
<dbReference type="GO" id="GO:0016020">
    <property type="term" value="C:membrane"/>
    <property type="evidence" value="ECO:0007669"/>
    <property type="project" value="UniProtKB-SubCell"/>
</dbReference>
<dbReference type="Proteomes" id="UP000005408">
    <property type="component" value="Unassembled WGS sequence"/>
</dbReference>
<name>A0A8W8M0R9_MAGGI</name>
<keyword evidence="1" id="KW-1015">Disulfide bond</keyword>
<dbReference type="PANTHER" id="PTHR15036">
    <property type="entry name" value="PIKACHURIN-LIKE PROTEIN"/>
    <property type="match status" value="1"/>
</dbReference>
<dbReference type="PROSITE" id="PS50025">
    <property type="entry name" value="LAM_G_DOMAIN"/>
    <property type="match status" value="1"/>
</dbReference>
<reference evidence="3" key="1">
    <citation type="submission" date="2022-08" db="UniProtKB">
        <authorList>
            <consortium name="EnsemblMetazoa"/>
        </authorList>
    </citation>
    <scope>IDENTIFICATION</scope>
    <source>
        <strain evidence="3">05x7-T-G4-1.051#20</strain>
    </source>
</reference>
<accession>A0A8W8M0R9</accession>
<evidence type="ECO:0000313" key="4">
    <source>
        <dbReference type="Proteomes" id="UP000005408"/>
    </source>
</evidence>
<keyword evidence="4" id="KW-1185">Reference proteome</keyword>
<dbReference type="InterPro" id="IPR050372">
    <property type="entry name" value="Neurexin-related_CASP"/>
</dbReference>
<evidence type="ECO:0000259" key="2">
    <source>
        <dbReference type="PROSITE" id="PS50025"/>
    </source>
</evidence>